<name>A0AAN9A216_HALRR</name>
<dbReference type="InterPro" id="IPR006357">
    <property type="entry name" value="HAD-SF_hydro_IIA"/>
</dbReference>
<keyword evidence="1" id="KW-0378">Hydrolase</keyword>
<dbReference type="SUPFAM" id="SSF56784">
    <property type="entry name" value="HAD-like"/>
    <property type="match status" value="1"/>
</dbReference>
<dbReference type="InterPro" id="IPR006349">
    <property type="entry name" value="PGP_euk"/>
</dbReference>
<reference evidence="2 3" key="1">
    <citation type="submission" date="2023-11" db="EMBL/GenBank/DDBJ databases">
        <title>Halocaridina rubra genome assembly.</title>
        <authorList>
            <person name="Smith C."/>
        </authorList>
    </citation>
    <scope>NUCLEOTIDE SEQUENCE [LARGE SCALE GENOMIC DNA]</scope>
    <source>
        <strain evidence="2">EP-1</strain>
        <tissue evidence="2">Whole</tissue>
    </source>
</reference>
<dbReference type="PANTHER" id="PTHR19288:SF93">
    <property type="entry name" value="FI11325P-RELATED"/>
    <property type="match status" value="1"/>
</dbReference>
<dbReference type="InterPro" id="IPR036412">
    <property type="entry name" value="HAD-like_sf"/>
</dbReference>
<accession>A0AAN9A216</accession>
<evidence type="ECO:0000313" key="3">
    <source>
        <dbReference type="Proteomes" id="UP001381693"/>
    </source>
</evidence>
<dbReference type="Proteomes" id="UP001381693">
    <property type="component" value="Unassembled WGS sequence"/>
</dbReference>
<dbReference type="InterPro" id="IPR023214">
    <property type="entry name" value="HAD_sf"/>
</dbReference>
<evidence type="ECO:0000256" key="1">
    <source>
        <dbReference type="ARBA" id="ARBA00022801"/>
    </source>
</evidence>
<dbReference type="NCBIfam" id="TIGR01460">
    <property type="entry name" value="HAD-SF-IIA"/>
    <property type="match status" value="1"/>
</dbReference>
<keyword evidence="3" id="KW-1185">Reference proteome</keyword>
<dbReference type="AlphaFoldDB" id="A0AAN9A216"/>
<dbReference type="Gene3D" id="3.40.50.1000">
    <property type="entry name" value="HAD superfamily/HAD-like"/>
    <property type="match status" value="2"/>
</dbReference>
<feature type="non-terminal residue" evidence="2">
    <location>
        <position position="245"/>
    </location>
</feature>
<dbReference type="GO" id="GO:0016791">
    <property type="term" value="F:phosphatase activity"/>
    <property type="evidence" value="ECO:0007669"/>
    <property type="project" value="InterPro"/>
</dbReference>
<evidence type="ECO:0000313" key="2">
    <source>
        <dbReference type="EMBL" id="KAK7072173.1"/>
    </source>
</evidence>
<comment type="caution">
    <text evidence="2">The sequence shown here is derived from an EMBL/GenBank/DDBJ whole genome shotgun (WGS) entry which is preliminary data.</text>
</comment>
<dbReference type="EMBL" id="JAXCGZ010013630">
    <property type="protein sequence ID" value="KAK7072173.1"/>
    <property type="molecule type" value="Genomic_DNA"/>
</dbReference>
<dbReference type="Pfam" id="PF13344">
    <property type="entry name" value="Hydrolase_6"/>
    <property type="match status" value="1"/>
</dbReference>
<gene>
    <name evidence="2" type="ORF">SK128_001979</name>
</gene>
<organism evidence="2 3">
    <name type="scientific">Halocaridina rubra</name>
    <name type="common">Hawaiian red shrimp</name>
    <dbReference type="NCBI Taxonomy" id="373956"/>
    <lineage>
        <taxon>Eukaryota</taxon>
        <taxon>Metazoa</taxon>
        <taxon>Ecdysozoa</taxon>
        <taxon>Arthropoda</taxon>
        <taxon>Crustacea</taxon>
        <taxon>Multicrustacea</taxon>
        <taxon>Malacostraca</taxon>
        <taxon>Eumalacostraca</taxon>
        <taxon>Eucarida</taxon>
        <taxon>Decapoda</taxon>
        <taxon>Pleocyemata</taxon>
        <taxon>Caridea</taxon>
        <taxon>Atyoidea</taxon>
        <taxon>Atyidae</taxon>
        <taxon>Halocaridina</taxon>
    </lineage>
</organism>
<dbReference type="NCBIfam" id="TIGR01452">
    <property type="entry name" value="PGP_euk"/>
    <property type="match status" value="1"/>
</dbReference>
<dbReference type="GO" id="GO:0005737">
    <property type="term" value="C:cytoplasm"/>
    <property type="evidence" value="ECO:0007669"/>
    <property type="project" value="TreeGrafter"/>
</dbReference>
<dbReference type="PANTHER" id="PTHR19288">
    <property type="entry name" value="4-NITROPHENYLPHOSPHATASE-RELATED"/>
    <property type="match status" value="1"/>
</dbReference>
<sequence>MAQLPKRLDKQCLQAFLNSFDNVLTDCDGVLWSGDIIIGKANEALNKLRSLGKKVFYVTNNSTKSRIEYVEKCKRLGFIAEKDDIVSSSYVLAQYLHQLKFNKKAYIIGTSGISQELEEVGITHTGIAPDPPVEDVFMLKDTVQLDPDVGAVIVGFDGHFSFPKILKAASYLEKKECLFIGTNTDERFPISKNSLVFPGTGCLVKAIETVAERPPVIMGKPSEKMFTVISKKHNLQPSRTLMIGD</sequence>
<protein>
    <recommendedName>
        <fullName evidence="4">Phosphoglycolate phosphatase</fullName>
    </recommendedName>
</protein>
<evidence type="ECO:0008006" key="4">
    <source>
        <dbReference type="Google" id="ProtNLM"/>
    </source>
</evidence>
<proteinExistence type="predicted"/>